<evidence type="ECO:0000313" key="2">
    <source>
        <dbReference type="EMBL" id="KAE9451856.1"/>
    </source>
</evidence>
<feature type="non-terminal residue" evidence="2">
    <location>
        <position position="1"/>
    </location>
</feature>
<proteinExistence type="predicted"/>
<evidence type="ECO:0000256" key="1">
    <source>
        <dbReference type="SAM" id="SignalP"/>
    </source>
</evidence>
<feature type="signal peptide" evidence="1">
    <location>
        <begin position="1"/>
        <end position="29"/>
    </location>
</feature>
<protein>
    <recommendedName>
        <fullName evidence="3">Neprosin activation peptide domain-containing protein</fullName>
    </recommendedName>
</protein>
<dbReference type="EMBL" id="QEFC01002477">
    <property type="protein sequence ID" value="KAE9451856.1"/>
    <property type="molecule type" value="Genomic_DNA"/>
</dbReference>
<sequence length="123" mass="13837">MSDQQTGLPRFLLVLLLLLQLLGYSGVGGTRDLLEREDQELEKQLKVMNKPAVKTIKMKPTSLPKRKRDQVSSEDKEPIHIGLIGRGCPVGTVPIRRVTKEDLIRERNASKVMSFADNTLVLM</sequence>
<dbReference type="OrthoDB" id="1304432at2759"/>
<feature type="chain" id="PRO_5025370948" description="Neprosin activation peptide domain-containing protein" evidence="1">
    <location>
        <begin position="30"/>
        <end position="123"/>
    </location>
</feature>
<evidence type="ECO:0008006" key="3">
    <source>
        <dbReference type="Google" id="ProtNLM"/>
    </source>
</evidence>
<reference evidence="2" key="1">
    <citation type="journal article" date="2019" name="Genome Biol. Evol.">
        <title>The Rhododendron genome and chromosomal organization provide insight into shared whole-genome duplications across the heath family (Ericaceae).</title>
        <authorList>
            <person name="Soza V.L."/>
            <person name="Lindsley D."/>
            <person name="Waalkes A."/>
            <person name="Ramage E."/>
            <person name="Patwardhan R.P."/>
            <person name="Burton J.N."/>
            <person name="Adey A."/>
            <person name="Kumar A."/>
            <person name="Qiu R."/>
            <person name="Shendure J."/>
            <person name="Hall B."/>
        </authorList>
    </citation>
    <scope>NUCLEOTIDE SEQUENCE</scope>
    <source>
        <strain evidence="2">RSF 1966-606</strain>
    </source>
</reference>
<keyword evidence="1" id="KW-0732">Signal</keyword>
<accession>A0A6A4KVQ9</accession>
<comment type="caution">
    <text evidence="2">The sequence shown here is derived from an EMBL/GenBank/DDBJ whole genome shotgun (WGS) entry which is preliminary data.</text>
</comment>
<organism evidence="2">
    <name type="scientific">Rhododendron williamsianum</name>
    <dbReference type="NCBI Taxonomy" id="262921"/>
    <lineage>
        <taxon>Eukaryota</taxon>
        <taxon>Viridiplantae</taxon>
        <taxon>Streptophyta</taxon>
        <taxon>Embryophyta</taxon>
        <taxon>Tracheophyta</taxon>
        <taxon>Spermatophyta</taxon>
        <taxon>Magnoliopsida</taxon>
        <taxon>eudicotyledons</taxon>
        <taxon>Gunneridae</taxon>
        <taxon>Pentapetalae</taxon>
        <taxon>asterids</taxon>
        <taxon>Ericales</taxon>
        <taxon>Ericaceae</taxon>
        <taxon>Ericoideae</taxon>
        <taxon>Rhodoreae</taxon>
        <taxon>Rhododendron</taxon>
    </lineage>
</organism>
<name>A0A6A4KVQ9_9ERIC</name>
<dbReference type="AlphaFoldDB" id="A0A6A4KVQ9"/>
<gene>
    <name evidence="2" type="ORF">C3L33_16243</name>
</gene>